<dbReference type="PROSITE" id="PS51746">
    <property type="entry name" value="PPM_2"/>
    <property type="match status" value="1"/>
</dbReference>
<evidence type="ECO:0000259" key="2">
    <source>
        <dbReference type="PROSITE" id="PS51746"/>
    </source>
</evidence>
<dbReference type="GO" id="GO:0004722">
    <property type="term" value="F:protein serine/threonine phosphatase activity"/>
    <property type="evidence" value="ECO:0007669"/>
    <property type="project" value="UniProtKB-EC"/>
</dbReference>
<dbReference type="Pfam" id="PF07228">
    <property type="entry name" value="SpoIIE"/>
    <property type="match status" value="1"/>
</dbReference>
<comment type="catalytic activity">
    <reaction evidence="1">
        <text>O-phospho-L-threonyl-[protein] + H2O = L-threonyl-[protein] + phosphate</text>
        <dbReference type="Rhea" id="RHEA:47004"/>
        <dbReference type="Rhea" id="RHEA-COMP:11060"/>
        <dbReference type="Rhea" id="RHEA-COMP:11605"/>
        <dbReference type="ChEBI" id="CHEBI:15377"/>
        <dbReference type="ChEBI" id="CHEBI:30013"/>
        <dbReference type="ChEBI" id="CHEBI:43474"/>
        <dbReference type="ChEBI" id="CHEBI:61977"/>
        <dbReference type="EC" id="3.1.3.16"/>
    </reaction>
</comment>
<protein>
    <recommendedName>
        <fullName evidence="1">Protein phosphatase</fullName>
        <ecNumber evidence="1">3.1.3.16</ecNumber>
    </recommendedName>
</protein>
<comment type="caution">
    <text evidence="3">The sequence shown here is derived from an EMBL/GenBank/DDBJ whole genome shotgun (WGS) entry which is preliminary data.</text>
</comment>
<evidence type="ECO:0000256" key="1">
    <source>
        <dbReference type="RuleBase" id="RU366020"/>
    </source>
</evidence>
<dbReference type="EC" id="3.1.3.16" evidence="1"/>
<dbReference type="SMART" id="SM00331">
    <property type="entry name" value="PP2C_SIG"/>
    <property type="match status" value="1"/>
</dbReference>
<sequence length="322" mass="35712">MLGRARRLYTSAGRPPYVFHTASQWLEKPPYKDDPPKRRILEPTNPIVQWRQKSLQQHFRDAGDPPSAGEDFFLLTNLRHNSGIALAVADGVGGWANQGVDCSMFSQALMYYASKHFDSTGVDMTPSECMQLAYYDVLVDDTIDLGSSTACLATLNSHSGILTSANLGDSGLYIIRSSSILYHAPPQTHYFNCPRQLAKLKRPRGRNIGAIHDSPSHAETYSTTLKDGDIVILYTDGLVDNVFQAQILEICSLVMKTSAPDETLANSIAYYLLWVARQSMFSDAVTPFEVESSRVPRRRGEPIYRGGKVDDCTVVVALVRET</sequence>
<keyword evidence="1" id="KW-0378">Hydrolase</keyword>
<dbReference type="EMBL" id="JARKIF010000008">
    <property type="protein sequence ID" value="KAJ7632615.1"/>
    <property type="molecule type" value="Genomic_DNA"/>
</dbReference>
<gene>
    <name evidence="3" type="ORF">FB45DRAFT_912943</name>
</gene>
<dbReference type="InterPro" id="IPR036457">
    <property type="entry name" value="PPM-type-like_dom_sf"/>
</dbReference>
<keyword evidence="4" id="KW-1185">Reference proteome</keyword>
<feature type="domain" description="PPM-type phosphatase" evidence="2">
    <location>
        <begin position="55"/>
        <end position="319"/>
    </location>
</feature>
<name>A0AAD7FQI7_9AGAR</name>
<keyword evidence="1" id="KW-0460">Magnesium</keyword>
<comment type="catalytic activity">
    <reaction evidence="1">
        <text>O-phospho-L-seryl-[protein] + H2O = L-seryl-[protein] + phosphate</text>
        <dbReference type="Rhea" id="RHEA:20629"/>
        <dbReference type="Rhea" id="RHEA-COMP:9863"/>
        <dbReference type="Rhea" id="RHEA-COMP:11604"/>
        <dbReference type="ChEBI" id="CHEBI:15377"/>
        <dbReference type="ChEBI" id="CHEBI:29999"/>
        <dbReference type="ChEBI" id="CHEBI:43474"/>
        <dbReference type="ChEBI" id="CHEBI:83421"/>
        <dbReference type="EC" id="3.1.3.16"/>
    </reaction>
</comment>
<dbReference type="SMART" id="SM00332">
    <property type="entry name" value="PP2Cc"/>
    <property type="match status" value="1"/>
</dbReference>
<dbReference type="Proteomes" id="UP001221142">
    <property type="component" value="Unassembled WGS sequence"/>
</dbReference>
<proteinExistence type="inferred from homology"/>
<evidence type="ECO:0000313" key="4">
    <source>
        <dbReference type="Proteomes" id="UP001221142"/>
    </source>
</evidence>
<dbReference type="GO" id="GO:0046872">
    <property type="term" value="F:metal ion binding"/>
    <property type="evidence" value="ECO:0007669"/>
    <property type="project" value="UniProtKB-UniRule"/>
</dbReference>
<evidence type="ECO:0000313" key="3">
    <source>
        <dbReference type="EMBL" id="KAJ7632615.1"/>
    </source>
</evidence>
<accession>A0AAD7FQI7</accession>
<comment type="similarity">
    <text evidence="1">Belongs to the PP2C family.</text>
</comment>
<dbReference type="InterPro" id="IPR001932">
    <property type="entry name" value="PPM-type_phosphatase-like_dom"/>
</dbReference>
<keyword evidence="1" id="KW-0464">Manganese</keyword>
<comment type="cofactor">
    <cofactor evidence="1">
        <name>Mg(2+)</name>
        <dbReference type="ChEBI" id="CHEBI:18420"/>
    </cofactor>
</comment>
<dbReference type="PANTHER" id="PTHR12320:SF1">
    <property type="entry name" value="PROTEIN PHOSPHATASE PTC7 HOMOLOG"/>
    <property type="match status" value="1"/>
</dbReference>
<dbReference type="InterPro" id="IPR039123">
    <property type="entry name" value="PPTC7"/>
</dbReference>
<keyword evidence="1" id="KW-0479">Metal-binding</keyword>
<reference evidence="3" key="1">
    <citation type="submission" date="2023-03" db="EMBL/GenBank/DDBJ databases">
        <title>Massive genome expansion in bonnet fungi (Mycena s.s.) driven by repeated elements and novel gene families across ecological guilds.</title>
        <authorList>
            <consortium name="Lawrence Berkeley National Laboratory"/>
            <person name="Harder C.B."/>
            <person name="Miyauchi S."/>
            <person name="Viragh M."/>
            <person name="Kuo A."/>
            <person name="Thoen E."/>
            <person name="Andreopoulos B."/>
            <person name="Lu D."/>
            <person name="Skrede I."/>
            <person name="Drula E."/>
            <person name="Henrissat B."/>
            <person name="Morin E."/>
            <person name="Kohler A."/>
            <person name="Barry K."/>
            <person name="LaButti K."/>
            <person name="Morin E."/>
            <person name="Salamov A."/>
            <person name="Lipzen A."/>
            <person name="Mereny Z."/>
            <person name="Hegedus B."/>
            <person name="Baldrian P."/>
            <person name="Stursova M."/>
            <person name="Weitz H."/>
            <person name="Taylor A."/>
            <person name="Grigoriev I.V."/>
            <person name="Nagy L.G."/>
            <person name="Martin F."/>
            <person name="Kauserud H."/>
        </authorList>
    </citation>
    <scope>NUCLEOTIDE SEQUENCE</scope>
    <source>
        <strain evidence="3">9284</strain>
    </source>
</reference>
<dbReference type="Gene3D" id="3.60.40.10">
    <property type="entry name" value="PPM-type phosphatase domain"/>
    <property type="match status" value="1"/>
</dbReference>
<organism evidence="3 4">
    <name type="scientific">Roridomyces roridus</name>
    <dbReference type="NCBI Taxonomy" id="1738132"/>
    <lineage>
        <taxon>Eukaryota</taxon>
        <taxon>Fungi</taxon>
        <taxon>Dikarya</taxon>
        <taxon>Basidiomycota</taxon>
        <taxon>Agaricomycotina</taxon>
        <taxon>Agaricomycetes</taxon>
        <taxon>Agaricomycetidae</taxon>
        <taxon>Agaricales</taxon>
        <taxon>Marasmiineae</taxon>
        <taxon>Mycenaceae</taxon>
        <taxon>Roridomyces</taxon>
    </lineage>
</organism>
<keyword evidence="1" id="KW-0904">Protein phosphatase</keyword>
<dbReference type="AlphaFoldDB" id="A0AAD7FQI7"/>
<comment type="cofactor">
    <cofactor evidence="1">
        <name>Mn(2+)</name>
        <dbReference type="ChEBI" id="CHEBI:29035"/>
    </cofactor>
</comment>
<dbReference type="SUPFAM" id="SSF81606">
    <property type="entry name" value="PP2C-like"/>
    <property type="match status" value="1"/>
</dbReference>
<dbReference type="PANTHER" id="PTHR12320">
    <property type="entry name" value="PROTEIN PHOSPHATASE 2C"/>
    <property type="match status" value="1"/>
</dbReference>